<proteinExistence type="predicted"/>
<dbReference type="PANTHER" id="PTHR30383">
    <property type="entry name" value="THIOESTERASE 1/PROTEASE 1/LYSOPHOSPHOLIPASE L1"/>
    <property type="match status" value="1"/>
</dbReference>
<organism evidence="2 3">
    <name type="scientific">Azospirillum rugosum</name>
    <dbReference type="NCBI Taxonomy" id="416170"/>
    <lineage>
        <taxon>Bacteria</taxon>
        <taxon>Pseudomonadati</taxon>
        <taxon>Pseudomonadota</taxon>
        <taxon>Alphaproteobacteria</taxon>
        <taxon>Rhodospirillales</taxon>
        <taxon>Azospirillaceae</taxon>
        <taxon>Azospirillum</taxon>
    </lineage>
</organism>
<evidence type="ECO:0000313" key="3">
    <source>
        <dbReference type="Proteomes" id="UP000781958"/>
    </source>
</evidence>
<dbReference type="Pfam" id="PF13472">
    <property type="entry name" value="Lipase_GDSL_2"/>
    <property type="match status" value="1"/>
</dbReference>
<comment type="caution">
    <text evidence="2">The sequence shown here is derived from an EMBL/GenBank/DDBJ whole genome shotgun (WGS) entry which is preliminary data.</text>
</comment>
<dbReference type="EMBL" id="JAGINP010000015">
    <property type="protein sequence ID" value="MBP2294321.1"/>
    <property type="molecule type" value="Genomic_DNA"/>
</dbReference>
<dbReference type="InterPro" id="IPR036514">
    <property type="entry name" value="SGNH_hydro_sf"/>
</dbReference>
<feature type="domain" description="SGNH hydrolase-type esterase" evidence="1">
    <location>
        <begin position="244"/>
        <end position="525"/>
    </location>
</feature>
<dbReference type="InterPro" id="IPR013830">
    <property type="entry name" value="SGNH_hydro"/>
</dbReference>
<reference evidence="2 3" key="1">
    <citation type="submission" date="2021-03" db="EMBL/GenBank/DDBJ databases">
        <title>Genomic Encyclopedia of Type Strains, Phase III (KMG-III): the genomes of soil and plant-associated and newly described type strains.</title>
        <authorList>
            <person name="Whitman W."/>
        </authorList>
    </citation>
    <scope>NUCLEOTIDE SEQUENCE [LARGE SCALE GENOMIC DNA]</scope>
    <source>
        <strain evidence="2 3">IMMIB AFH-6</strain>
    </source>
</reference>
<dbReference type="RefSeq" id="WP_209768481.1">
    <property type="nucleotide sequence ID" value="NZ_JAGINP010000015.1"/>
</dbReference>
<dbReference type="InterPro" id="IPR051532">
    <property type="entry name" value="Ester_Hydrolysis_Enzymes"/>
</dbReference>
<name>A0ABS4SP30_9PROT</name>
<gene>
    <name evidence="2" type="ORF">J2851_004110</name>
</gene>
<evidence type="ECO:0000313" key="2">
    <source>
        <dbReference type="EMBL" id="MBP2294321.1"/>
    </source>
</evidence>
<dbReference type="Proteomes" id="UP000781958">
    <property type="component" value="Unassembled WGS sequence"/>
</dbReference>
<accession>A0ABS4SP30</accession>
<protein>
    <submittedName>
        <fullName evidence="2">Lysophospholipase L1-like esterase</fullName>
    </submittedName>
</protein>
<evidence type="ECO:0000259" key="1">
    <source>
        <dbReference type="Pfam" id="PF13472"/>
    </source>
</evidence>
<dbReference type="SUPFAM" id="SSF52266">
    <property type="entry name" value="SGNH hydrolase"/>
    <property type="match status" value="1"/>
</dbReference>
<dbReference type="Gene3D" id="3.40.50.1110">
    <property type="entry name" value="SGNH hydrolase"/>
    <property type="match status" value="1"/>
</dbReference>
<keyword evidence="3" id="KW-1185">Reference proteome</keyword>
<sequence>MLRSVGRDGSALLSAATTVVDVHWVTDIPGREPVHVYGAGQGGAVMLRELAAAGIPIAGVVDTERSGRLGEHRLLCLEEFLAEADDRTRVVVASQFHTEIVARLSGRFGGTVFNAHPLIQRIASQEEALADAARRAPKAATHRPALLAGLLCVGLAAGEVLLPIEQLTYLLMVSALVVVGAEMLVRLLCGTPQGFFIWRPYLSVRFPPDEKATPGVHGSGRFLTNRYGMRSADPPRRPSRTVYVLGGSTVADYYLDQDRAWVQRLEAKLRQRLDSPTVWTGNLGRPANFTDNHLLVFKHLLPELPKPDLIVILAGVNDLQFALGSSYPRDMSERTMLEWTFSEMPGKGNLAERLALTAFCVRVQGWLSRRFTPDAVEGVYPPNGFTMWRNARRTAPPDRMVDRLPDLAGSLARYRGNLLRLIDASRKAAGIPIVLLTQPVLWSADMTPEEEALLYAGGVGPNDEWVDVQRYYTAAALTDGMDQFNEVMRDVCRQRAVHCVDLAALVPKSGRYFYDDMHFSDAGADLVADLVASRIAPLLAEPMKGPPASHPVDAGATR</sequence>